<name>A0ABS8TFY7_DATST</name>
<evidence type="ECO:0000313" key="1">
    <source>
        <dbReference type="EMBL" id="MCD7469464.1"/>
    </source>
</evidence>
<evidence type="ECO:0000313" key="2">
    <source>
        <dbReference type="Proteomes" id="UP000823775"/>
    </source>
</evidence>
<dbReference type="EMBL" id="JACEIK010001446">
    <property type="protein sequence ID" value="MCD7469464.1"/>
    <property type="molecule type" value="Genomic_DNA"/>
</dbReference>
<keyword evidence="2" id="KW-1185">Reference proteome</keyword>
<sequence>MKLATHRRNTGDNTQTAEWVTAQTSTPRSWGIISDSTSEMMYVFPDIYSQINIRDWGPFIIPVDPYFPEL</sequence>
<reference evidence="1 2" key="1">
    <citation type="journal article" date="2021" name="BMC Genomics">
        <title>Datura genome reveals duplications of psychoactive alkaloid biosynthetic genes and high mutation rate following tissue culture.</title>
        <authorList>
            <person name="Rajewski A."/>
            <person name="Carter-House D."/>
            <person name="Stajich J."/>
            <person name="Litt A."/>
        </authorList>
    </citation>
    <scope>NUCLEOTIDE SEQUENCE [LARGE SCALE GENOMIC DNA]</scope>
    <source>
        <strain evidence="1">AR-01</strain>
    </source>
</reference>
<dbReference type="Proteomes" id="UP000823775">
    <property type="component" value="Unassembled WGS sequence"/>
</dbReference>
<accession>A0ABS8TFY7</accession>
<protein>
    <submittedName>
        <fullName evidence="1">Uncharacterized protein</fullName>
    </submittedName>
</protein>
<comment type="caution">
    <text evidence="1">The sequence shown here is derived from an EMBL/GenBank/DDBJ whole genome shotgun (WGS) entry which is preliminary data.</text>
</comment>
<organism evidence="1 2">
    <name type="scientific">Datura stramonium</name>
    <name type="common">Jimsonweed</name>
    <name type="synonym">Common thornapple</name>
    <dbReference type="NCBI Taxonomy" id="4076"/>
    <lineage>
        <taxon>Eukaryota</taxon>
        <taxon>Viridiplantae</taxon>
        <taxon>Streptophyta</taxon>
        <taxon>Embryophyta</taxon>
        <taxon>Tracheophyta</taxon>
        <taxon>Spermatophyta</taxon>
        <taxon>Magnoliopsida</taxon>
        <taxon>eudicotyledons</taxon>
        <taxon>Gunneridae</taxon>
        <taxon>Pentapetalae</taxon>
        <taxon>asterids</taxon>
        <taxon>lamiids</taxon>
        <taxon>Solanales</taxon>
        <taxon>Solanaceae</taxon>
        <taxon>Solanoideae</taxon>
        <taxon>Datureae</taxon>
        <taxon>Datura</taxon>
    </lineage>
</organism>
<feature type="non-terminal residue" evidence="1">
    <location>
        <position position="70"/>
    </location>
</feature>
<gene>
    <name evidence="1" type="ORF">HAX54_008515</name>
</gene>
<proteinExistence type="predicted"/>